<comment type="caution">
    <text evidence="3">The sequence shown here is derived from an EMBL/GenBank/DDBJ whole genome shotgun (WGS) entry which is preliminary data.</text>
</comment>
<feature type="signal peptide" evidence="1">
    <location>
        <begin position="1"/>
        <end position="23"/>
    </location>
</feature>
<name>A0A2N0U2J2_9FLAO</name>
<evidence type="ECO:0000313" key="2">
    <source>
        <dbReference type="EMBL" id="OEY73753.1"/>
    </source>
</evidence>
<feature type="chain" id="PRO_5014754666" evidence="1">
    <location>
        <begin position="24"/>
        <end position="174"/>
    </location>
</feature>
<dbReference type="EMBL" id="LKTR01000004">
    <property type="protein sequence ID" value="PKD21214.1"/>
    <property type="molecule type" value="Genomic_DNA"/>
</dbReference>
<evidence type="ECO:0000313" key="4">
    <source>
        <dbReference type="Proteomes" id="UP000176009"/>
    </source>
</evidence>
<accession>A0A2N0U2J2</accession>
<dbReference type="Proteomes" id="UP000176009">
    <property type="component" value="Unassembled WGS sequence"/>
</dbReference>
<dbReference type="PROSITE" id="PS51257">
    <property type="entry name" value="PROKAR_LIPOPROTEIN"/>
    <property type="match status" value="1"/>
</dbReference>
<dbReference type="Proteomes" id="UP000232533">
    <property type="component" value="Unassembled WGS sequence"/>
</dbReference>
<dbReference type="EMBL" id="MJBR01000002">
    <property type="protein sequence ID" value="OEY73753.1"/>
    <property type="molecule type" value="Genomic_DNA"/>
</dbReference>
<evidence type="ECO:0000313" key="5">
    <source>
        <dbReference type="Proteomes" id="UP000232533"/>
    </source>
</evidence>
<keyword evidence="1" id="KW-0732">Signal</keyword>
<sequence>MKTNYLPVIILLSFLFLSCSSQQTILNKKSAQNVDYHIWGNHIVDKLDGEMEEVQEEFNDVRHNKGWLNWTNLSIGIVGGATVAAFKPKDTKEQIGIGLGVATAVISALQLIPDDNEKRQNFLDGGEELNNHWNQLRLLDNITRRDFEEFLIDAEKLNRLGRKISHSFNIDPPQ</sequence>
<protein>
    <submittedName>
        <fullName evidence="3">Uncharacterized protein</fullName>
    </submittedName>
</protein>
<keyword evidence="4" id="KW-1185">Reference proteome</keyword>
<dbReference type="AlphaFoldDB" id="A0A2N0U2J2"/>
<reference evidence="3 5" key="1">
    <citation type="submission" date="2015-10" db="EMBL/GenBank/DDBJ databases">
        <title>Draft genome sequence of Salegentibacter salinarum KCTC 12975.</title>
        <authorList>
            <person name="Lin W."/>
            <person name="Zheng Q."/>
        </authorList>
    </citation>
    <scope>NUCLEOTIDE SEQUENCE [LARGE SCALE GENOMIC DNA]</scope>
    <source>
        <strain evidence="3 5">KCTC 12974</strain>
    </source>
</reference>
<reference evidence="2 4" key="2">
    <citation type="submission" date="2016-09" db="EMBL/GenBank/DDBJ databases">
        <title>Genome Sequence of Salegentibacter salarius,Isolated from a Marine Solar Saltern of the Yellow Sea in South Korea.</title>
        <authorList>
            <person name="Zheng Q."/>
            <person name="Liu Y."/>
        </authorList>
    </citation>
    <scope>NUCLEOTIDE SEQUENCE [LARGE SCALE GENOMIC DNA]</scope>
    <source>
        <strain evidence="2 4">KCTC 12974</strain>
    </source>
</reference>
<organism evidence="3 5">
    <name type="scientific">Salegentibacter salarius</name>
    <dbReference type="NCBI Taxonomy" id="435906"/>
    <lineage>
        <taxon>Bacteria</taxon>
        <taxon>Pseudomonadati</taxon>
        <taxon>Bacteroidota</taxon>
        <taxon>Flavobacteriia</taxon>
        <taxon>Flavobacteriales</taxon>
        <taxon>Flavobacteriaceae</taxon>
        <taxon>Salegentibacter</taxon>
    </lineage>
</organism>
<evidence type="ECO:0000313" key="3">
    <source>
        <dbReference type="EMBL" id="PKD21214.1"/>
    </source>
</evidence>
<gene>
    <name evidence="3" type="ORF">APR40_07230</name>
    <name evidence="2" type="ORF">BHS39_07235</name>
</gene>
<dbReference type="RefSeq" id="WP_070052772.1">
    <property type="nucleotide sequence ID" value="NZ_FVZF01000010.1"/>
</dbReference>
<proteinExistence type="predicted"/>
<evidence type="ECO:0000256" key="1">
    <source>
        <dbReference type="SAM" id="SignalP"/>
    </source>
</evidence>